<name>A0ABU2FQ45_9EURY</name>
<sequence>MTARDATVRTQATGVLVQLSIRYPLELRSTSEALLARLDDVDPNVRHNVLMAIGNLATWYPQDFADGTDLMVESLRSDHRDERVVAATTLAKLAYYRPDLVTPREEALRRLRDVRQRDSLDDTEEVAVESELLDGAVQALEGGDMASRALEDDLVPSGKRAPLSKPARVGITALLWFPLVMVSMFTWMYRVWKLARKYRPHGAHSAADGIYVFFHMCLDTVAKLFFLWPPSRGRLYARRSFLVTPTRLVPWFAGTTPTKAKRRQTPPYPDDWATMATLVRQRDGHQCRNCGALGGPRDGDAELHVDHQHPRSRDGPDHPSNLRTLCRSCHEARHGRPFDD</sequence>
<evidence type="ECO:0000256" key="1">
    <source>
        <dbReference type="SAM" id="MobiDB-lite"/>
    </source>
</evidence>
<dbReference type="GO" id="GO:0004519">
    <property type="term" value="F:endonuclease activity"/>
    <property type="evidence" value="ECO:0007669"/>
    <property type="project" value="UniProtKB-KW"/>
</dbReference>
<dbReference type="SMART" id="SM00507">
    <property type="entry name" value="HNHc"/>
    <property type="match status" value="1"/>
</dbReference>
<feature type="transmembrane region" description="Helical" evidence="2">
    <location>
        <begin position="169"/>
        <end position="189"/>
    </location>
</feature>
<dbReference type="Gene3D" id="1.10.30.50">
    <property type="match status" value="1"/>
</dbReference>
<evidence type="ECO:0000313" key="5">
    <source>
        <dbReference type="Proteomes" id="UP001268864"/>
    </source>
</evidence>
<comment type="caution">
    <text evidence="4">The sequence shown here is derived from an EMBL/GenBank/DDBJ whole genome shotgun (WGS) entry which is preliminary data.</text>
</comment>
<dbReference type="InterPro" id="IPR003615">
    <property type="entry name" value="HNH_nuc"/>
</dbReference>
<keyword evidence="2" id="KW-0812">Transmembrane</keyword>
<evidence type="ECO:0000313" key="4">
    <source>
        <dbReference type="EMBL" id="MDS0282868.1"/>
    </source>
</evidence>
<evidence type="ECO:0000256" key="2">
    <source>
        <dbReference type="SAM" id="Phobius"/>
    </source>
</evidence>
<dbReference type="InterPro" id="IPR011989">
    <property type="entry name" value="ARM-like"/>
</dbReference>
<feature type="transmembrane region" description="Helical" evidence="2">
    <location>
        <begin position="209"/>
        <end position="228"/>
    </location>
</feature>
<proteinExistence type="predicted"/>
<dbReference type="EMBL" id="JAMQOS010000004">
    <property type="protein sequence ID" value="MDS0282868.1"/>
    <property type="molecule type" value="Genomic_DNA"/>
</dbReference>
<dbReference type="CDD" id="cd00085">
    <property type="entry name" value="HNHc"/>
    <property type="match status" value="1"/>
</dbReference>
<evidence type="ECO:0000259" key="3">
    <source>
        <dbReference type="SMART" id="SM00507"/>
    </source>
</evidence>
<dbReference type="SUPFAM" id="SSF48371">
    <property type="entry name" value="ARM repeat"/>
    <property type="match status" value="1"/>
</dbReference>
<dbReference type="InterPro" id="IPR002711">
    <property type="entry name" value="HNH"/>
</dbReference>
<dbReference type="InterPro" id="IPR016024">
    <property type="entry name" value="ARM-type_fold"/>
</dbReference>
<keyword evidence="2" id="KW-0472">Membrane</keyword>
<dbReference type="Proteomes" id="UP001268864">
    <property type="component" value="Unassembled WGS sequence"/>
</dbReference>
<gene>
    <name evidence="4" type="ORF">NDI86_12095</name>
</gene>
<dbReference type="RefSeq" id="WP_310900707.1">
    <property type="nucleotide sequence ID" value="NZ_JAMQOS010000004.1"/>
</dbReference>
<accession>A0ABU2FQ45</accession>
<feature type="region of interest" description="Disordered" evidence="1">
    <location>
        <begin position="298"/>
        <end position="322"/>
    </location>
</feature>
<feature type="compositionally biased region" description="Basic and acidic residues" evidence="1">
    <location>
        <begin position="298"/>
        <end position="317"/>
    </location>
</feature>
<dbReference type="Gene3D" id="1.25.10.10">
    <property type="entry name" value="Leucine-rich Repeat Variant"/>
    <property type="match status" value="1"/>
</dbReference>
<keyword evidence="4" id="KW-0540">Nuclease</keyword>
<protein>
    <submittedName>
        <fullName evidence="4">HNH endonuclease</fullName>
    </submittedName>
</protein>
<keyword evidence="5" id="KW-1185">Reference proteome</keyword>
<reference evidence="4 5" key="1">
    <citation type="submission" date="2022-06" db="EMBL/GenBank/DDBJ databases">
        <title>Halomicroarcula sp. a new haloarchaeum isolate from saline soil.</title>
        <authorList>
            <person name="Strakova D."/>
            <person name="Galisteo C."/>
            <person name="Sanchez-Porro C."/>
            <person name="Ventosa A."/>
        </authorList>
    </citation>
    <scope>NUCLEOTIDE SEQUENCE [LARGE SCALE GENOMIC DNA]</scope>
    <source>
        <strain evidence="4 5">S3CR25-11</strain>
    </source>
</reference>
<keyword evidence="2" id="KW-1133">Transmembrane helix</keyword>
<keyword evidence="4" id="KW-0255">Endonuclease</keyword>
<dbReference type="Pfam" id="PF01844">
    <property type="entry name" value="HNH"/>
    <property type="match status" value="1"/>
</dbReference>
<organism evidence="4 5">
    <name type="scientific">Haloarcula onubensis</name>
    <dbReference type="NCBI Taxonomy" id="2950539"/>
    <lineage>
        <taxon>Archaea</taxon>
        <taxon>Methanobacteriati</taxon>
        <taxon>Methanobacteriota</taxon>
        <taxon>Stenosarchaea group</taxon>
        <taxon>Halobacteria</taxon>
        <taxon>Halobacteriales</taxon>
        <taxon>Haloarculaceae</taxon>
        <taxon>Haloarcula</taxon>
    </lineage>
</organism>
<keyword evidence="4" id="KW-0378">Hydrolase</keyword>
<feature type="domain" description="HNH nuclease" evidence="3">
    <location>
        <begin position="274"/>
        <end position="331"/>
    </location>
</feature>